<dbReference type="InterPro" id="IPR011009">
    <property type="entry name" value="Kinase-like_dom_sf"/>
</dbReference>
<keyword evidence="2 5" id="KW-0812">Transmembrane</keyword>
<organism evidence="9 10">
    <name type="scientific">Crotalaria pallida</name>
    <name type="common">Smooth rattlebox</name>
    <name type="synonym">Crotalaria striata</name>
    <dbReference type="NCBI Taxonomy" id="3830"/>
    <lineage>
        <taxon>Eukaryota</taxon>
        <taxon>Viridiplantae</taxon>
        <taxon>Streptophyta</taxon>
        <taxon>Embryophyta</taxon>
        <taxon>Tracheophyta</taxon>
        <taxon>Spermatophyta</taxon>
        <taxon>Magnoliopsida</taxon>
        <taxon>eudicotyledons</taxon>
        <taxon>Gunneridae</taxon>
        <taxon>Pentapetalae</taxon>
        <taxon>rosids</taxon>
        <taxon>fabids</taxon>
        <taxon>Fabales</taxon>
        <taxon>Fabaceae</taxon>
        <taxon>Papilionoideae</taxon>
        <taxon>50 kb inversion clade</taxon>
        <taxon>genistoids sensu lato</taxon>
        <taxon>core genistoids</taxon>
        <taxon>Crotalarieae</taxon>
        <taxon>Crotalaria</taxon>
    </lineage>
</organism>
<dbReference type="GO" id="GO:0004573">
    <property type="term" value="F:Glc3Man9GlcNAc2 oligosaccharide glucosidase activity"/>
    <property type="evidence" value="ECO:0007669"/>
    <property type="project" value="InterPro"/>
</dbReference>
<keyword evidence="10" id="KW-1185">Reference proteome</keyword>
<evidence type="ECO:0000313" key="10">
    <source>
        <dbReference type="Proteomes" id="UP001372338"/>
    </source>
</evidence>
<dbReference type="GO" id="GO:0005524">
    <property type="term" value="F:ATP binding"/>
    <property type="evidence" value="ECO:0007669"/>
    <property type="project" value="InterPro"/>
</dbReference>
<proteinExistence type="predicted"/>
<dbReference type="PANTHER" id="PTHR10412:SF20">
    <property type="entry name" value="MANNOSYL-OLIGOSACCHARIDE GLUCOSIDASE GCS1"/>
    <property type="match status" value="1"/>
</dbReference>
<dbReference type="Pfam" id="PF03798">
    <property type="entry name" value="TRAM_LAG1_CLN8"/>
    <property type="match status" value="1"/>
</dbReference>
<evidence type="ECO:0000313" key="9">
    <source>
        <dbReference type="EMBL" id="KAK7260826.1"/>
    </source>
</evidence>
<evidence type="ECO:0000259" key="7">
    <source>
        <dbReference type="PROSITE" id="PS50011"/>
    </source>
</evidence>
<evidence type="ECO:0000259" key="8">
    <source>
        <dbReference type="PROSITE" id="PS50922"/>
    </source>
</evidence>
<evidence type="ECO:0000256" key="3">
    <source>
        <dbReference type="ARBA" id="ARBA00022989"/>
    </source>
</evidence>
<feature type="domain" description="Protein kinase" evidence="7">
    <location>
        <begin position="286"/>
        <end position="594"/>
    </location>
</feature>
<dbReference type="InterPro" id="IPR000719">
    <property type="entry name" value="Prot_kinase_dom"/>
</dbReference>
<dbReference type="GO" id="GO:0005789">
    <property type="term" value="C:endoplasmic reticulum membrane"/>
    <property type="evidence" value="ECO:0007669"/>
    <property type="project" value="TreeGrafter"/>
</dbReference>
<dbReference type="AlphaFoldDB" id="A0AAN9EP50"/>
<evidence type="ECO:0008006" key="11">
    <source>
        <dbReference type="Google" id="ProtNLM"/>
    </source>
</evidence>
<name>A0AAN9EP50_CROPI</name>
<dbReference type="InterPro" id="IPR031335">
    <property type="entry name" value="Glyco_hydro_63_C"/>
</dbReference>
<dbReference type="PROSITE" id="PS50011">
    <property type="entry name" value="PROTEIN_KINASE_DOM"/>
    <property type="match status" value="1"/>
</dbReference>
<dbReference type="GO" id="GO:0004672">
    <property type="term" value="F:protein kinase activity"/>
    <property type="evidence" value="ECO:0007669"/>
    <property type="project" value="InterPro"/>
</dbReference>
<protein>
    <recommendedName>
        <fullName evidence="11">Protein kinase domain-containing protein</fullName>
    </recommendedName>
</protein>
<gene>
    <name evidence="9" type="ORF">RIF29_27124</name>
</gene>
<evidence type="ECO:0000256" key="5">
    <source>
        <dbReference type="PROSITE-ProRule" id="PRU00205"/>
    </source>
</evidence>
<dbReference type="EMBL" id="JAYWIO010000005">
    <property type="protein sequence ID" value="KAK7260826.1"/>
    <property type="molecule type" value="Genomic_DNA"/>
</dbReference>
<evidence type="ECO:0000256" key="1">
    <source>
        <dbReference type="ARBA" id="ARBA00004141"/>
    </source>
</evidence>
<evidence type="ECO:0000256" key="6">
    <source>
        <dbReference type="SAM" id="Phobius"/>
    </source>
</evidence>
<dbReference type="GO" id="GO:0006487">
    <property type="term" value="P:protein N-linked glycosylation"/>
    <property type="evidence" value="ECO:0007669"/>
    <property type="project" value="TreeGrafter"/>
</dbReference>
<dbReference type="PROSITE" id="PS50922">
    <property type="entry name" value="TLC"/>
    <property type="match status" value="1"/>
</dbReference>
<dbReference type="InterPro" id="IPR004888">
    <property type="entry name" value="Glycoside_hydrolase_63"/>
</dbReference>
<dbReference type="InterPro" id="IPR006634">
    <property type="entry name" value="TLC-dom"/>
</dbReference>
<comment type="subcellular location">
    <subcellularLocation>
        <location evidence="1">Membrane</location>
        <topology evidence="1">Multi-pass membrane protein</topology>
    </subcellularLocation>
</comment>
<dbReference type="Pfam" id="PF03200">
    <property type="entry name" value="Glyco_hydro_63"/>
    <property type="match status" value="1"/>
</dbReference>
<evidence type="ECO:0000256" key="4">
    <source>
        <dbReference type="ARBA" id="ARBA00023136"/>
    </source>
</evidence>
<feature type="domain" description="TLC" evidence="8">
    <location>
        <begin position="300"/>
        <end position="544"/>
    </location>
</feature>
<dbReference type="SUPFAM" id="SSF56112">
    <property type="entry name" value="Protein kinase-like (PK-like)"/>
    <property type="match status" value="1"/>
</dbReference>
<accession>A0AAN9EP50</accession>
<comment type="caution">
    <text evidence="9">The sequence shown here is derived from an EMBL/GenBank/DDBJ whole genome shotgun (WGS) entry which is preliminary data.</text>
</comment>
<dbReference type="Proteomes" id="UP001372338">
    <property type="component" value="Unassembled WGS sequence"/>
</dbReference>
<dbReference type="GO" id="GO:0009311">
    <property type="term" value="P:oligosaccharide metabolic process"/>
    <property type="evidence" value="ECO:0007669"/>
    <property type="project" value="InterPro"/>
</dbReference>
<reference evidence="9 10" key="1">
    <citation type="submission" date="2024-01" db="EMBL/GenBank/DDBJ databases">
        <title>The genomes of 5 underutilized Papilionoideae crops provide insights into root nodulation and disease resistanc.</title>
        <authorList>
            <person name="Yuan L."/>
        </authorList>
    </citation>
    <scope>NUCLEOTIDE SEQUENCE [LARGE SCALE GENOMIC DNA]</scope>
    <source>
        <strain evidence="9">ZHUSHIDOU_FW_LH</strain>
        <tissue evidence="9">Leaf</tissue>
    </source>
</reference>
<dbReference type="Gene3D" id="2.70.98.110">
    <property type="entry name" value="Glycosyl hydrolase family 63, N-terminal domain"/>
    <property type="match status" value="1"/>
</dbReference>
<keyword evidence="3 6" id="KW-1133">Transmembrane helix</keyword>
<keyword evidence="4 5" id="KW-0472">Membrane</keyword>
<dbReference type="PANTHER" id="PTHR10412">
    <property type="entry name" value="MANNOSYL-OLIGOSACCHARIDE GLUCOSIDASE"/>
    <property type="match status" value="1"/>
</dbReference>
<dbReference type="InterPro" id="IPR038518">
    <property type="entry name" value="Glyco_hydro_63N_sf"/>
</dbReference>
<feature type="transmembrane region" description="Helical" evidence="6">
    <location>
        <begin position="311"/>
        <end position="332"/>
    </location>
</feature>
<sequence>MIDLKFTIVSLSKWDKEFMIGAQLFFYLADEGGNALDVNLNAHKGSLLASGSRSDIGDWQLHLKSMDDVELHYCGFYTLNFHNLSDLVEENLASRIKKHGLQLSDSSVDSPNVLVFQIIGGFPFTTDIVLISGTSSESSRIEERVNFLTGTSLTNQLKDKERSFDEKFEKIFNLTEKVDSESVTVGKAAIGNLLGGIGYFYGQSKIALPRIPDKAFLPLCEIRVWSGCFLILQQGNWMGFSVSFGFLVGSVPSNEFATPRKEIQWLVFVFSGIFVCVVVYRLTAIFSSLFLKGYGKLSKAQKMEWNNRGFSTFHAIFALFASFYLLILSNIFNKDSHKELVINRSSTLSNSVLAESGQFYDKQKLELFRLKYFKNELPSFYIYRLFSSRSDDMILWNFPALGGLEYVLHHLLSLFSIIQSLLSGQGQIYILMILFTESTTPFVNLRWHLDVAGLKSSKLYIWNGIALFFGWLQGFSCSCQEDLPNGFLQLACGASYVGNDEHILVLEDCQGNGTLYDALHGDDERRIKLSWNARICVALGAASALDYHLSGRLLTAYGYSAPEFESGSYTQQSDVFSFGVVMLDLLTGRKSYDK</sequence>
<dbReference type="Gene3D" id="1.10.510.10">
    <property type="entry name" value="Transferase(Phosphotransferase) domain 1"/>
    <property type="match status" value="1"/>
</dbReference>
<feature type="transmembrane region" description="Helical" evidence="6">
    <location>
        <begin position="265"/>
        <end position="291"/>
    </location>
</feature>
<evidence type="ECO:0000256" key="2">
    <source>
        <dbReference type="ARBA" id="ARBA00022692"/>
    </source>
</evidence>